<dbReference type="AlphaFoldDB" id="A0AA36ULT3"/>
<gene>
    <name evidence="1" type="ORF">HMPREF9418_0124</name>
</gene>
<evidence type="ECO:0000313" key="1">
    <source>
        <dbReference type="EMBL" id="EGQ78457.1"/>
    </source>
</evidence>
<sequence length="52" mass="6223">MNTSTLSLREPTIKIGRLKTDNQTVFRRPFPLGWFDDSKFCAFFVFKYFLLE</sequence>
<evidence type="ECO:0000313" key="2">
    <source>
        <dbReference type="Proteomes" id="UP000004982"/>
    </source>
</evidence>
<dbReference type="EMBL" id="AFQE01000012">
    <property type="protein sequence ID" value="EGQ78457.1"/>
    <property type="molecule type" value="Genomic_DNA"/>
</dbReference>
<organism evidence="1 2">
    <name type="scientific">Neisseria macacae ATCC 33926</name>
    <dbReference type="NCBI Taxonomy" id="997348"/>
    <lineage>
        <taxon>Bacteria</taxon>
        <taxon>Pseudomonadati</taxon>
        <taxon>Pseudomonadota</taxon>
        <taxon>Betaproteobacteria</taxon>
        <taxon>Neisseriales</taxon>
        <taxon>Neisseriaceae</taxon>
        <taxon>Neisseria</taxon>
    </lineage>
</organism>
<protein>
    <submittedName>
        <fullName evidence="1">YGGT family protein</fullName>
    </submittedName>
</protein>
<proteinExistence type="predicted"/>
<name>A0AA36ULT3_9NEIS</name>
<reference evidence="1 2" key="1">
    <citation type="submission" date="2011-05" db="EMBL/GenBank/DDBJ databases">
        <authorList>
            <person name="Muzny D."/>
            <person name="Qin X."/>
            <person name="Deng J."/>
            <person name="Jiang H."/>
            <person name="Liu Y."/>
            <person name="Qu J."/>
            <person name="Song X.-Z."/>
            <person name="Zhang L."/>
            <person name="Thornton R."/>
            <person name="Coyle M."/>
            <person name="Francisco L."/>
            <person name="Jackson L."/>
            <person name="Javaid M."/>
            <person name="Korchina V."/>
            <person name="Kovar C."/>
            <person name="Mata R."/>
            <person name="Mathew T."/>
            <person name="Ngo R."/>
            <person name="Nguyen L."/>
            <person name="Nguyen N."/>
            <person name="Okwuonu G."/>
            <person name="Ongeri F."/>
            <person name="Pham C."/>
            <person name="Simmons D."/>
            <person name="Wilczek-Boney K."/>
            <person name="Hale W."/>
            <person name="Jakkamsetti A."/>
            <person name="Pham P."/>
            <person name="Ruth R."/>
            <person name="San Lucas F."/>
            <person name="Warren J."/>
            <person name="Zhang J."/>
            <person name="Zhao Z."/>
            <person name="Zhou C."/>
            <person name="Zhu D."/>
            <person name="Lee S."/>
            <person name="Bess C."/>
            <person name="Blankenburg K."/>
            <person name="Forbes L."/>
            <person name="Fu Q."/>
            <person name="Gubbala S."/>
            <person name="Hirani K."/>
            <person name="Jayaseelan J.C."/>
            <person name="Lara F."/>
            <person name="Munidasa M."/>
            <person name="Palculict T."/>
            <person name="Patil S."/>
            <person name="Pu L.-L."/>
            <person name="Saada N."/>
            <person name="Tang L."/>
            <person name="Weissenberger G."/>
            <person name="Zhu Y."/>
            <person name="Hemphill L."/>
            <person name="Shang Y."/>
            <person name="Youmans B."/>
            <person name="Ayvaz T."/>
            <person name="Ross M."/>
            <person name="Santibanez J."/>
            <person name="Aqrawi P."/>
            <person name="Gross S."/>
            <person name="Joshi V."/>
            <person name="Fowler G."/>
            <person name="Nazareth L."/>
            <person name="Reid J."/>
            <person name="Worley K."/>
            <person name="Petrosino J."/>
            <person name="Highlander S."/>
            <person name="Gibbs R."/>
        </authorList>
    </citation>
    <scope>NUCLEOTIDE SEQUENCE [LARGE SCALE GENOMIC DNA]</scope>
    <source>
        <strain evidence="1 2">ATCC 33926</strain>
    </source>
</reference>
<accession>A0AA36ULT3</accession>
<comment type="caution">
    <text evidence="1">The sequence shown here is derived from an EMBL/GenBank/DDBJ whole genome shotgun (WGS) entry which is preliminary data.</text>
</comment>
<dbReference type="Proteomes" id="UP000004982">
    <property type="component" value="Unassembled WGS sequence"/>
</dbReference>